<keyword evidence="2" id="KW-1185">Reference proteome</keyword>
<organism evidence="1 2">
    <name type="scientific">Eleutherodactylus coqui</name>
    <name type="common">Puerto Rican coqui</name>
    <dbReference type="NCBI Taxonomy" id="57060"/>
    <lineage>
        <taxon>Eukaryota</taxon>
        <taxon>Metazoa</taxon>
        <taxon>Chordata</taxon>
        <taxon>Craniata</taxon>
        <taxon>Vertebrata</taxon>
        <taxon>Euteleostomi</taxon>
        <taxon>Amphibia</taxon>
        <taxon>Batrachia</taxon>
        <taxon>Anura</taxon>
        <taxon>Neobatrachia</taxon>
        <taxon>Hyloidea</taxon>
        <taxon>Eleutherodactylidae</taxon>
        <taxon>Eleutherodactylinae</taxon>
        <taxon>Eleutherodactylus</taxon>
        <taxon>Eleutherodactylus</taxon>
    </lineage>
</organism>
<dbReference type="AlphaFoldDB" id="A0A8J6FPU3"/>
<evidence type="ECO:0000313" key="1">
    <source>
        <dbReference type="EMBL" id="KAG9490574.1"/>
    </source>
</evidence>
<dbReference type="OrthoDB" id="67750at2759"/>
<protein>
    <recommendedName>
        <fullName evidence="3">Coiled-coil domain-containing protein 87</fullName>
    </recommendedName>
</protein>
<dbReference type="Gene3D" id="1.20.58.1520">
    <property type="match status" value="1"/>
</dbReference>
<dbReference type="PANTHER" id="PTHR16078">
    <property type="entry name" value="COILED-COIL DOMAIN-CONTAINING PROTEIN 87"/>
    <property type="match status" value="1"/>
</dbReference>
<evidence type="ECO:0000313" key="2">
    <source>
        <dbReference type="Proteomes" id="UP000770717"/>
    </source>
</evidence>
<comment type="caution">
    <text evidence="1">The sequence shown here is derived from an EMBL/GenBank/DDBJ whole genome shotgun (WGS) entry which is preliminary data.</text>
</comment>
<dbReference type="InterPro" id="IPR037383">
    <property type="entry name" value="CCDC87"/>
</dbReference>
<dbReference type="EMBL" id="WNTK01000002">
    <property type="protein sequence ID" value="KAG9490574.1"/>
    <property type="molecule type" value="Genomic_DNA"/>
</dbReference>
<dbReference type="PANTHER" id="PTHR16078:SF1">
    <property type="entry name" value="COILED-COIL DOMAIN-CONTAINING PROTEIN 87"/>
    <property type="match status" value="1"/>
</dbReference>
<evidence type="ECO:0008006" key="3">
    <source>
        <dbReference type="Google" id="ProtNLM"/>
    </source>
</evidence>
<gene>
    <name evidence="1" type="ORF">GDO78_006091</name>
</gene>
<reference evidence="1" key="1">
    <citation type="thesis" date="2020" institute="ProQuest LLC" country="789 East Eisenhower Parkway, Ann Arbor, MI, USA">
        <title>Comparative Genomics and Chromosome Evolution.</title>
        <authorList>
            <person name="Mudd A.B."/>
        </authorList>
    </citation>
    <scope>NUCLEOTIDE SEQUENCE</scope>
    <source>
        <strain evidence="1">HN-11 Male</strain>
        <tissue evidence="1">Kidney and liver</tissue>
    </source>
</reference>
<dbReference type="Proteomes" id="UP000770717">
    <property type="component" value="Unassembled WGS sequence"/>
</dbReference>
<sequence>MVKDAGNVRSLWTKQHNSETNQKLDCNKLYQLYNDVLQPLTLFSNQTVSERKDTSHKQKDLTEKKINLKENVVHNPFNDEQYGASIAPFMKDVRTISADVLCEIIRRRIHQISAVNPVSTEIQQIYEDVILGEVKVAWSNIPDVLCIGLLTENEKRRLHKRLITHIMIVSEELFLFYLCKMEQNKSDSVFSEEANLTRLKAQLLLDCSKFMNVFSVKHHLITEIKELEGKTLLHGDTNDSLYVHEYAAKKKNQFKKCSQNFTMDYFIKLGRPEITVYTEKRETDLKQLANIKELDLQKVHNLIPRLEDYQFTKTIQCEAVTTPCSFLHEVICETEHSSSHTRHTSLKKSVSCPNLRTRAFMAEELKITLKQRAAECPEIISAAEAVEVNGNHINNDLRRLIEDSMLQASYQSKSTYTEEELPPLIRAVAPGNTSTAKHEKMEALLQDLNKSPKQLKERKTESCIHPQPFTIDVQIPNRPLMRKADVQASDRVYTDLTEIPKYPPLYNDFALEIEASTVKKLDRNLYVGQELKEVYSELTKNISTDHLKFDQDLDSEPYATKLDISICAASSTLTKKTSQRVINKELDALAFGDKCESVVQHIPTDKDASRICNSWLVWWKSIVNTDDYMTYISTQDLDYLKVIYHLYNSDSEDEEQANIAAKLKREEQKRQRDKKIADLREQKQCYVPGMWNINSVMLGGLGSEPPLQDVECDLKKSKDPPNEAEPAPCHEDIQKKMNAIWTALHVPESQRLDMAIRYSSNNYRDRLQEAIKMWEKAITLIKRREKILAELEIFEGAASDPNRFFHRGYEGTSMARIEESKNRKKLHKQLAQIEPEIYKVLHIIKKKFNDTVSYKGRPYADKMKWDKTEMLYWLQQERRKTLMEANLKEKAGVKLEPINGETMKVLD</sequence>
<accession>A0A8J6FPU3</accession>
<proteinExistence type="predicted"/>
<name>A0A8J6FPU3_ELECQ</name>